<comment type="caution">
    <text evidence="2">The sequence shown here is derived from an EMBL/GenBank/DDBJ whole genome shotgun (WGS) entry which is preliminary data.</text>
</comment>
<feature type="transmembrane region" description="Helical" evidence="1">
    <location>
        <begin position="45"/>
        <end position="65"/>
    </location>
</feature>
<keyword evidence="1" id="KW-1133">Transmembrane helix</keyword>
<evidence type="ECO:0000313" key="2">
    <source>
        <dbReference type="EMBL" id="TCL41324.1"/>
    </source>
</evidence>
<dbReference type="Proteomes" id="UP000294682">
    <property type="component" value="Unassembled WGS sequence"/>
</dbReference>
<sequence length="75" mass="8680">MLRLIDWLTARFRRFTVWDIALFKSTLLSFGVLVGMHAKEGGRKFLPLVWAAFILSYLALFFRIVTLASDKLTDD</sequence>
<proteinExistence type="predicted"/>
<feature type="transmembrane region" description="Helical" evidence="1">
    <location>
        <begin position="20"/>
        <end position="38"/>
    </location>
</feature>
<keyword evidence="1" id="KW-0472">Membrane</keyword>
<evidence type="ECO:0000313" key="3">
    <source>
        <dbReference type="Proteomes" id="UP000294682"/>
    </source>
</evidence>
<protein>
    <submittedName>
        <fullName evidence="2">Uncharacterized protein</fullName>
    </submittedName>
</protein>
<evidence type="ECO:0000256" key="1">
    <source>
        <dbReference type="SAM" id="Phobius"/>
    </source>
</evidence>
<dbReference type="RefSeq" id="WP_079698563.1">
    <property type="nucleotide sequence ID" value="NZ_SLUK01000014.1"/>
</dbReference>
<name>A0A9X8UGX0_9FIRM</name>
<reference evidence="2 3" key="1">
    <citation type="submission" date="2019-03" db="EMBL/GenBank/DDBJ databases">
        <title>Genomic Encyclopedia of Type Strains, Phase IV (KMG-IV): sequencing the most valuable type-strain genomes for metagenomic binning, comparative biology and taxonomic classification.</title>
        <authorList>
            <person name="Goeker M."/>
        </authorList>
    </citation>
    <scope>NUCLEOTIDE SEQUENCE [LARGE SCALE GENOMIC DNA]</scope>
    <source>
        <strain evidence="2 3">DSM 100433</strain>
    </source>
</reference>
<keyword evidence="3" id="KW-1185">Reference proteome</keyword>
<gene>
    <name evidence="2" type="ORF">EDD78_11429</name>
</gene>
<accession>A0A9X8UGX0</accession>
<dbReference type="OrthoDB" id="1852077at2"/>
<organism evidence="2 3">
    <name type="scientific">Harryflintia acetispora</name>
    <dbReference type="NCBI Taxonomy" id="1849041"/>
    <lineage>
        <taxon>Bacteria</taxon>
        <taxon>Bacillati</taxon>
        <taxon>Bacillota</taxon>
        <taxon>Clostridia</taxon>
        <taxon>Eubacteriales</taxon>
        <taxon>Oscillospiraceae</taxon>
        <taxon>Harryflintia</taxon>
    </lineage>
</organism>
<keyword evidence="1" id="KW-0812">Transmembrane</keyword>
<dbReference type="AlphaFoldDB" id="A0A9X8UGX0"/>
<dbReference type="EMBL" id="SLUK01000014">
    <property type="protein sequence ID" value="TCL41324.1"/>
    <property type="molecule type" value="Genomic_DNA"/>
</dbReference>